<comment type="caution">
    <text evidence="2">The sequence shown here is derived from an EMBL/GenBank/DDBJ whole genome shotgun (WGS) entry which is preliminary data.</text>
</comment>
<organism evidence="2 3">
    <name type="scientific">Trifolium medium</name>
    <dbReference type="NCBI Taxonomy" id="97028"/>
    <lineage>
        <taxon>Eukaryota</taxon>
        <taxon>Viridiplantae</taxon>
        <taxon>Streptophyta</taxon>
        <taxon>Embryophyta</taxon>
        <taxon>Tracheophyta</taxon>
        <taxon>Spermatophyta</taxon>
        <taxon>Magnoliopsida</taxon>
        <taxon>eudicotyledons</taxon>
        <taxon>Gunneridae</taxon>
        <taxon>Pentapetalae</taxon>
        <taxon>rosids</taxon>
        <taxon>fabids</taxon>
        <taxon>Fabales</taxon>
        <taxon>Fabaceae</taxon>
        <taxon>Papilionoideae</taxon>
        <taxon>50 kb inversion clade</taxon>
        <taxon>NPAAA clade</taxon>
        <taxon>Hologalegina</taxon>
        <taxon>IRL clade</taxon>
        <taxon>Trifolieae</taxon>
        <taxon>Trifolium</taxon>
    </lineage>
</organism>
<evidence type="ECO:0000256" key="1">
    <source>
        <dbReference type="SAM" id="MobiDB-lite"/>
    </source>
</evidence>
<accession>A0A392MUI0</accession>
<evidence type="ECO:0000313" key="2">
    <source>
        <dbReference type="EMBL" id="MCH89954.1"/>
    </source>
</evidence>
<dbReference type="EMBL" id="LXQA010017279">
    <property type="protein sequence ID" value="MCH89954.1"/>
    <property type="molecule type" value="Genomic_DNA"/>
</dbReference>
<sequence>MSDEEDIIGVDISNSGARKGEALKSSVSEERTRLRDVSFKKPIPFLQVNLSPVHIEAIQGLQRGEAKDSRGNRFSRKGD</sequence>
<gene>
    <name evidence="2" type="ORF">A2U01_0010859</name>
</gene>
<feature type="region of interest" description="Disordered" evidence="1">
    <location>
        <begin position="1"/>
        <end position="33"/>
    </location>
</feature>
<keyword evidence="3" id="KW-1185">Reference proteome</keyword>
<reference evidence="2 3" key="1">
    <citation type="journal article" date="2018" name="Front. Plant Sci.">
        <title>Red Clover (Trifolium pratense) and Zigzag Clover (T. medium) - A Picture of Genomic Similarities and Differences.</title>
        <authorList>
            <person name="Dluhosova J."/>
            <person name="Istvanek J."/>
            <person name="Nedelnik J."/>
            <person name="Repkova J."/>
        </authorList>
    </citation>
    <scope>NUCLEOTIDE SEQUENCE [LARGE SCALE GENOMIC DNA]</scope>
    <source>
        <strain evidence="3">cv. 10/8</strain>
        <tissue evidence="2">Leaf</tissue>
    </source>
</reference>
<feature type="compositionally biased region" description="Basic and acidic residues" evidence="1">
    <location>
        <begin position="18"/>
        <end position="33"/>
    </location>
</feature>
<dbReference type="Proteomes" id="UP000265520">
    <property type="component" value="Unassembled WGS sequence"/>
</dbReference>
<evidence type="ECO:0000313" key="3">
    <source>
        <dbReference type="Proteomes" id="UP000265520"/>
    </source>
</evidence>
<proteinExistence type="predicted"/>
<protein>
    <submittedName>
        <fullName evidence="2">Uncharacterized protein</fullName>
    </submittedName>
</protein>
<dbReference type="AlphaFoldDB" id="A0A392MUI0"/>
<name>A0A392MUI0_9FABA</name>